<gene>
    <name evidence="14" type="ORF">MACJ_000504</name>
</gene>
<evidence type="ECO:0000256" key="10">
    <source>
        <dbReference type="ARBA" id="ARBA00047984"/>
    </source>
</evidence>
<dbReference type="Pfam" id="PF04408">
    <property type="entry name" value="WHD_HA2"/>
    <property type="match status" value="1"/>
</dbReference>
<dbReference type="CDD" id="cd18791">
    <property type="entry name" value="SF2_C_RHA"/>
    <property type="match status" value="1"/>
</dbReference>
<dbReference type="Gene3D" id="1.20.120.1080">
    <property type="match status" value="1"/>
</dbReference>
<name>A0A976M472_THEOR</name>
<dbReference type="InterPro" id="IPR027417">
    <property type="entry name" value="P-loop_NTPase"/>
</dbReference>
<dbReference type="FunFam" id="3.40.50.300:FF:000007">
    <property type="entry name" value="Pre-mRNA-splicing factor ATP-dependent RNA helicase"/>
    <property type="match status" value="1"/>
</dbReference>
<feature type="domain" description="Helicase ATP-binding" evidence="12">
    <location>
        <begin position="331"/>
        <end position="494"/>
    </location>
</feature>
<dbReference type="FunFam" id="3.40.50.300:FF:000726">
    <property type="entry name" value="Pre-mRNA-splicing factor ATP-dependent RNA helicase"/>
    <property type="match status" value="1"/>
</dbReference>
<dbReference type="GO" id="GO:0003723">
    <property type="term" value="F:RNA binding"/>
    <property type="evidence" value="ECO:0007669"/>
    <property type="project" value="TreeGrafter"/>
</dbReference>
<dbReference type="EC" id="3.6.4.13" evidence="2"/>
<dbReference type="InterPro" id="IPR048333">
    <property type="entry name" value="HA2_WH"/>
</dbReference>
<dbReference type="GO" id="GO:0006397">
    <property type="term" value="P:mRNA processing"/>
    <property type="evidence" value="ECO:0007669"/>
    <property type="project" value="UniProtKB-KW"/>
</dbReference>
<keyword evidence="7" id="KW-0067">ATP-binding</keyword>
<dbReference type="PROSITE" id="PS51192">
    <property type="entry name" value="HELICASE_ATP_BIND_1"/>
    <property type="match status" value="1"/>
</dbReference>
<evidence type="ECO:0000256" key="9">
    <source>
        <dbReference type="ARBA" id="ARBA00023242"/>
    </source>
</evidence>
<evidence type="ECO:0000256" key="6">
    <source>
        <dbReference type="ARBA" id="ARBA00022806"/>
    </source>
</evidence>
<evidence type="ECO:0000259" key="13">
    <source>
        <dbReference type="PROSITE" id="PS51194"/>
    </source>
</evidence>
<comment type="subcellular location">
    <subcellularLocation>
        <location evidence="1">Nucleus</location>
    </subcellularLocation>
</comment>
<evidence type="ECO:0000256" key="1">
    <source>
        <dbReference type="ARBA" id="ARBA00004123"/>
    </source>
</evidence>
<sequence length="970" mass="111372">MSGDSFGYKSYQESSSHKRDKKESENRNSSSNKGDDDKKENKVDEEYLRELDLAVEASKGRNLNLKDDPKYLERLRIEARRAYLEQRELDRLQLEKRVLEEKEILFGNKRISREKGLGKDEFILKSLKLDRDRVKLAEGAIETRPTESAVISYELPDSYDEDNLKRLEVLKKKQQGKAKDKVINEQELWENKLYKYGTSKFGVTQAEEKRDGTKLIDVTKKEGREFKDEVLGDLTEFKELVTDSVDFVLDSTMPELKLSDVSHVTQGYEEDLEDGSEDESSSESGSDIENRKKKTSNNFLRRLRRLERKQHKMILMERQKLPIYLYRNELLSAIKKYKTVIVVGETGSGKTTQIPQYLHEVGYSKAGMIGVTQPRRVAAMSVASRVSKELNVKLGSKVGYSIRFEDYTSNSTLIKFMTDGMLLREFMGDPTLSKYCCLMIDEAHERTLHTDVIFGLVKDLVRYRNDFRLIISSATLEAEKFALYFDHAPIFKIPGRRYPVQIYYTKTPEANYLDASIITILQIHLTQPLGDILVFLPGQQEIEYIQEELTQRLKNRKDIRELIILTIYSSLPSDMQSKIFEPTPAGARKVVLSTNISETSITLDNIVYVIDSGFCKLNSYSPKTGLDSLVTLPCSKANANQRTGRAGRIRAGHCFRLYTRFSYDKEMDDNHDPEITRVNLSSVVLLLKSIGIDDLLNFDFMDPPSPETLITSLELIYSLGALNDKGDLTKLGKTMSELPLDPMYSKTLLTSIKYKCYEEIIVIISMLSIGNNVFYVPKDRKIHADNCHKNFYMGNSDHLMLLNVYNQWKESEFSMSWCYENYVQYKSLIQSQNIIEQLKQLVTRLNLLPSDGASGNEANGTNVNDGASSSNSADMNLKELMLKSIVSGFFVNVAIRSSLKNEKNFRTIKTKQLVEIHPQSSLFNQQSKYVVFNDLVLTTKQYMRQVSEIQSKWLMELAPHFYQNIQLPKQ</sequence>
<dbReference type="EMBL" id="CP056065">
    <property type="protein sequence ID" value="UKJ88061.1"/>
    <property type="molecule type" value="Genomic_DNA"/>
</dbReference>
<keyword evidence="3" id="KW-0507">mRNA processing</keyword>
<keyword evidence="6 14" id="KW-0347">Helicase</keyword>
<dbReference type="OrthoDB" id="10253254at2759"/>
<feature type="region of interest" description="Disordered" evidence="11">
    <location>
        <begin position="267"/>
        <end position="294"/>
    </location>
</feature>
<evidence type="ECO:0000256" key="4">
    <source>
        <dbReference type="ARBA" id="ARBA00022741"/>
    </source>
</evidence>
<dbReference type="InterPro" id="IPR001650">
    <property type="entry name" value="Helicase_C-like"/>
</dbReference>
<dbReference type="Pfam" id="PF00271">
    <property type="entry name" value="Helicase_C"/>
    <property type="match status" value="1"/>
</dbReference>
<dbReference type="Gene3D" id="3.40.50.300">
    <property type="entry name" value="P-loop containing nucleotide triphosphate hydrolases"/>
    <property type="match status" value="2"/>
</dbReference>
<keyword evidence="8" id="KW-0508">mRNA splicing</keyword>
<dbReference type="Proteomes" id="UP000244803">
    <property type="component" value="Chromosome 1"/>
</dbReference>
<dbReference type="GO" id="GO:0016787">
    <property type="term" value="F:hydrolase activity"/>
    <property type="evidence" value="ECO:0007669"/>
    <property type="project" value="UniProtKB-KW"/>
</dbReference>
<dbReference type="Pfam" id="PF00270">
    <property type="entry name" value="DEAD"/>
    <property type="match status" value="1"/>
</dbReference>
<dbReference type="PANTHER" id="PTHR18934">
    <property type="entry name" value="ATP-DEPENDENT RNA HELICASE"/>
    <property type="match status" value="1"/>
</dbReference>
<proteinExistence type="predicted"/>
<protein>
    <recommendedName>
        <fullName evidence="2">RNA helicase</fullName>
        <ecNumber evidence="2">3.6.4.13</ecNumber>
    </recommendedName>
</protein>
<evidence type="ECO:0000313" key="15">
    <source>
        <dbReference type="Proteomes" id="UP000244803"/>
    </source>
</evidence>
<dbReference type="Pfam" id="PF21010">
    <property type="entry name" value="HA2_C"/>
    <property type="match status" value="1"/>
</dbReference>
<feature type="compositionally biased region" description="Basic and acidic residues" evidence="11">
    <location>
        <begin position="33"/>
        <end position="42"/>
    </location>
</feature>
<dbReference type="SMART" id="SM00487">
    <property type="entry name" value="DEXDc"/>
    <property type="match status" value="1"/>
</dbReference>
<dbReference type="SMART" id="SM00847">
    <property type="entry name" value="HA2"/>
    <property type="match status" value="1"/>
</dbReference>
<dbReference type="AlphaFoldDB" id="A0A976M472"/>
<feature type="region of interest" description="Disordered" evidence="11">
    <location>
        <begin position="1"/>
        <end position="42"/>
    </location>
</feature>
<dbReference type="GO" id="GO:0071006">
    <property type="term" value="C:U2-type catalytic step 1 spliceosome"/>
    <property type="evidence" value="ECO:0007669"/>
    <property type="project" value="UniProtKB-ARBA"/>
</dbReference>
<dbReference type="SMART" id="SM00490">
    <property type="entry name" value="HELICc"/>
    <property type="match status" value="1"/>
</dbReference>
<dbReference type="GO" id="GO:0005524">
    <property type="term" value="F:ATP binding"/>
    <property type="evidence" value="ECO:0007669"/>
    <property type="project" value="UniProtKB-KW"/>
</dbReference>
<evidence type="ECO:0000256" key="7">
    <source>
        <dbReference type="ARBA" id="ARBA00022840"/>
    </source>
</evidence>
<dbReference type="GO" id="GO:0008380">
    <property type="term" value="P:RNA splicing"/>
    <property type="evidence" value="ECO:0007669"/>
    <property type="project" value="UniProtKB-KW"/>
</dbReference>
<dbReference type="InterPro" id="IPR014001">
    <property type="entry name" value="Helicase_ATP-bd"/>
</dbReference>
<dbReference type="InterPro" id="IPR007502">
    <property type="entry name" value="Helicase-assoc_dom"/>
</dbReference>
<accession>A0A976M472</accession>
<dbReference type="SUPFAM" id="SSF52540">
    <property type="entry name" value="P-loop containing nucleoside triphosphate hydrolases"/>
    <property type="match status" value="1"/>
</dbReference>
<keyword evidence="4" id="KW-0547">Nucleotide-binding</keyword>
<evidence type="ECO:0000256" key="8">
    <source>
        <dbReference type="ARBA" id="ARBA00023187"/>
    </source>
</evidence>
<keyword evidence="5 14" id="KW-0378">Hydrolase</keyword>
<evidence type="ECO:0000256" key="5">
    <source>
        <dbReference type="ARBA" id="ARBA00022801"/>
    </source>
</evidence>
<evidence type="ECO:0000256" key="3">
    <source>
        <dbReference type="ARBA" id="ARBA00022664"/>
    </source>
</evidence>
<organism evidence="14 15">
    <name type="scientific">Theileria orientalis</name>
    <dbReference type="NCBI Taxonomy" id="68886"/>
    <lineage>
        <taxon>Eukaryota</taxon>
        <taxon>Sar</taxon>
        <taxon>Alveolata</taxon>
        <taxon>Apicomplexa</taxon>
        <taxon>Aconoidasida</taxon>
        <taxon>Piroplasmida</taxon>
        <taxon>Theileriidae</taxon>
        <taxon>Theileria</taxon>
    </lineage>
</organism>
<comment type="catalytic activity">
    <reaction evidence="10">
        <text>ATP + H2O = ADP + phosphate + H(+)</text>
        <dbReference type="Rhea" id="RHEA:13065"/>
        <dbReference type="ChEBI" id="CHEBI:15377"/>
        <dbReference type="ChEBI" id="CHEBI:15378"/>
        <dbReference type="ChEBI" id="CHEBI:30616"/>
        <dbReference type="ChEBI" id="CHEBI:43474"/>
        <dbReference type="ChEBI" id="CHEBI:456216"/>
        <dbReference type="EC" id="3.6.4.13"/>
    </reaction>
</comment>
<dbReference type="PROSITE" id="PS51194">
    <property type="entry name" value="HELICASE_CTER"/>
    <property type="match status" value="1"/>
</dbReference>
<dbReference type="Pfam" id="PF07717">
    <property type="entry name" value="OB_NTP_bind"/>
    <property type="match status" value="1"/>
</dbReference>
<feature type="domain" description="Helicase C-terminal" evidence="13">
    <location>
        <begin position="512"/>
        <end position="691"/>
    </location>
</feature>
<dbReference type="InterPro" id="IPR011709">
    <property type="entry name" value="DEAD-box_helicase_OB_fold"/>
</dbReference>
<keyword evidence="9" id="KW-0539">Nucleus</keyword>
<dbReference type="GO" id="GO:0071013">
    <property type="term" value="C:catalytic step 2 spliceosome"/>
    <property type="evidence" value="ECO:0007669"/>
    <property type="project" value="TreeGrafter"/>
</dbReference>
<dbReference type="FunFam" id="1.20.120.1080:FF:000001">
    <property type="entry name" value="Pre-mRNA-splicing factor ATP-dependent RNA helicase"/>
    <property type="match status" value="1"/>
</dbReference>
<feature type="compositionally biased region" description="Acidic residues" evidence="11">
    <location>
        <begin position="268"/>
        <end position="281"/>
    </location>
</feature>
<feature type="compositionally biased region" description="Basic and acidic residues" evidence="11">
    <location>
        <begin position="15"/>
        <end position="26"/>
    </location>
</feature>
<reference evidence="14" key="1">
    <citation type="submission" date="2022-07" db="EMBL/GenBank/DDBJ databases">
        <title>Evaluation of T. orientalis genome assembly methods using nanopore sequencing and analysis of variation between genomes.</title>
        <authorList>
            <person name="Yam J."/>
            <person name="Micallef M.L."/>
            <person name="Liu M."/>
            <person name="Djordjevic S.P."/>
            <person name="Bogema D.R."/>
            <person name="Jenkins C."/>
        </authorList>
    </citation>
    <scope>NUCLEOTIDE SEQUENCE</scope>
    <source>
        <strain evidence="14">Fish Creek</strain>
    </source>
</reference>
<evidence type="ECO:0000256" key="2">
    <source>
        <dbReference type="ARBA" id="ARBA00012552"/>
    </source>
</evidence>
<evidence type="ECO:0000259" key="12">
    <source>
        <dbReference type="PROSITE" id="PS51192"/>
    </source>
</evidence>
<evidence type="ECO:0000256" key="11">
    <source>
        <dbReference type="SAM" id="MobiDB-lite"/>
    </source>
</evidence>
<dbReference type="InterPro" id="IPR011545">
    <property type="entry name" value="DEAD/DEAH_box_helicase_dom"/>
</dbReference>
<dbReference type="PANTHER" id="PTHR18934:SF83">
    <property type="entry name" value="PRE-MRNA-SPLICING FACTOR ATP-DEPENDENT RNA HELICASE DHX16"/>
    <property type="match status" value="1"/>
</dbReference>
<evidence type="ECO:0000313" key="14">
    <source>
        <dbReference type="EMBL" id="UKJ88061.1"/>
    </source>
</evidence>
<dbReference type="GO" id="GO:0003724">
    <property type="term" value="F:RNA helicase activity"/>
    <property type="evidence" value="ECO:0007669"/>
    <property type="project" value="UniProtKB-EC"/>
</dbReference>